<protein>
    <submittedName>
        <fullName evidence="2">Uncharacterized protein</fullName>
    </submittedName>
</protein>
<evidence type="ECO:0000313" key="2">
    <source>
        <dbReference type="EMBL" id="CAH4038954.1"/>
    </source>
</evidence>
<proteinExistence type="predicted"/>
<evidence type="ECO:0000256" key="1">
    <source>
        <dbReference type="SAM" id="MobiDB-lite"/>
    </source>
</evidence>
<feature type="compositionally biased region" description="Basic and acidic residues" evidence="1">
    <location>
        <begin position="44"/>
        <end position="54"/>
    </location>
</feature>
<comment type="caution">
    <text evidence="2">The sequence shown here is derived from an EMBL/GenBank/DDBJ whole genome shotgun (WGS) entry which is preliminary data.</text>
</comment>
<keyword evidence="3" id="KW-1185">Reference proteome</keyword>
<feature type="compositionally biased region" description="Basic and acidic residues" evidence="1">
    <location>
        <begin position="25"/>
        <end position="36"/>
    </location>
</feature>
<name>A0A9P0XL16_PIEBR</name>
<feature type="region of interest" description="Disordered" evidence="1">
    <location>
        <begin position="25"/>
        <end position="60"/>
    </location>
</feature>
<dbReference type="AlphaFoldDB" id="A0A9P0XL16"/>
<gene>
    <name evidence="2" type="ORF">PIBRA_LOCUS14429</name>
</gene>
<sequence length="72" mass="8511">MGAPQTLKPIDDEFAPCVEVVDETREAQEHKLDRRRQAGGLRRRGLDNDLESERRRPRRKPKRFVSLVYHVE</sequence>
<evidence type="ECO:0000313" key="3">
    <source>
        <dbReference type="Proteomes" id="UP001152562"/>
    </source>
</evidence>
<dbReference type="Proteomes" id="UP001152562">
    <property type="component" value="Unassembled WGS sequence"/>
</dbReference>
<accession>A0A9P0XL16</accession>
<dbReference type="EMBL" id="CALOZG010000087">
    <property type="protein sequence ID" value="CAH4038954.1"/>
    <property type="molecule type" value="Genomic_DNA"/>
</dbReference>
<organism evidence="2 3">
    <name type="scientific">Pieris brassicae</name>
    <name type="common">White butterfly</name>
    <name type="synonym">Large white butterfly</name>
    <dbReference type="NCBI Taxonomy" id="7116"/>
    <lineage>
        <taxon>Eukaryota</taxon>
        <taxon>Metazoa</taxon>
        <taxon>Ecdysozoa</taxon>
        <taxon>Arthropoda</taxon>
        <taxon>Hexapoda</taxon>
        <taxon>Insecta</taxon>
        <taxon>Pterygota</taxon>
        <taxon>Neoptera</taxon>
        <taxon>Endopterygota</taxon>
        <taxon>Lepidoptera</taxon>
        <taxon>Glossata</taxon>
        <taxon>Ditrysia</taxon>
        <taxon>Papilionoidea</taxon>
        <taxon>Pieridae</taxon>
        <taxon>Pierinae</taxon>
        <taxon>Pieris</taxon>
    </lineage>
</organism>
<reference evidence="2" key="1">
    <citation type="submission" date="2022-05" db="EMBL/GenBank/DDBJ databases">
        <authorList>
            <person name="Okamura Y."/>
        </authorList>
    </citation>
    <scope>NUCLEOTIDE SEQUENCE</scope>
</reference>